<reference evidence="2 3" key="1">
    <citation type="journal article" date="2015" name="Parasit. Vectors">
        <title>Draft genome of the scabies mite.</title>
        <authorList>
            <person name="Rider S.D.Jr."/>
            <person name="Morgan M.S."/>
            <person name="Arlian L.G."/>
        </authorList>
    </citation>
    <scope>NUCLEOTIDE SEQUENCE [LARGE SCALE GENOMIC DNA]</scope>
    <source>
        <strain evidence="2">Arlian Lab</strain>
    </source>
</reference>
<sequence>MPSKCDNCQREFHFGCLRPPVLKSPKLRGYTWCCSLCEKSGPKRSNDQRSSVTVKPDSMSRNETKSPTNHSLTTTVDKIDETLKIDANNLFHQEFLKRTIFKESLKKSQKRIAILKKKNALLKPSSLIQASSASVNSRQASSNENSENDDVLFIKEVPATTGISNVASNDDLNNVIDDIIMLEEEVVIRVPKSLNSDISISTANSANHYHNQIENNRENCTERNRAESHLKERFLNHQPSWTTSNR</sequence>
<gene>
    <name evidence="2" type="ORF">QR98_0102010</name>
</gene>
<proteinExistence type="predicted"/>
<protein>
    <submittedName>
        <fullName evidence="2">PHD-finger protein 3</fullName>
    </submittedName>
</protein>
<name>A0A132AKS7_SARSC</name>
<dbReference type="Proteomes" id="UP000616769">
    <property type="component" value="Unassembled WGS sequence"/>
</dbReference>
<dbReference type="AlphaFoldDB" id="A0A132AKS7"/>
<dbReference type="SUPFAM" id="SSF57903">
    <property type="entry name" value="FYVE/PHD zinc finger"/>
    <property type="match status" value="1"/>
</dbReference>
<dbReference type="OrthoDB" id="336088at2759"/>
<evidence type="ECO:0000313" key="3">
    <source>
        <dbReference type="Proteomes" id="UP000616769"/>
    </source>
</evidence>
<dbReference type="Gene3D" id="3.30.40.10">
    <property type="entry name" value="Zinc/RING finger domain, C3HC4 (zinc finger)"/>
    <property type="match status" value="1"/>
</dbReference>
<dbReference type="InterPro" id="IPR011011">
    <property type="entry name" value="Znf_FYVE_PHD"/>
</dbReference>
<organism evidence="2 3">
    <name type="scientific">Sarcoptes scabiei</name>
    <name type="common">Itch mite</name>
    <name type="synonym">Acarus scabiei</name>
    <dbReference type="NCBI Taxonomy" id="52283"/>
    <lineage>
        <taxon>Eukaryota</taxon>
        <taxon>Metazoa</taxon>
        <taxon>Ecdysozoa</taxon>
        <taxon>Arthropoda</taxon>
        <taxon>Chelicerata</taxon>
        <taxon>Arachnida</taxon>
        <taxon>Acari</taxon>
        <taxon>Acariformes</taxon>
        <taxon>Sarcoptiformes</taxon>
        <taxon>Astigmata</taxon>
        <taxon>Psoroptidia</taxon>
        <taxon>Sarcoptoidea</taxon>
        <taxon>Sarcoptidae</taxon>
        <taxon>Sarcoptinae</taxon>
        <taxon>Sarcoptes</taxon>
    </lineage>
</organism>
<feature type="compositionally biased region" description="Polar residues" evidence="1">
    <location>
        <begin position="48"/>
        <end position="57"/>
    </location>
</feature>
<dbReference type="EMBL" id="JXLN01017594">
    <property type="protein sequence ID" value="KPM11628.1"/>
    <property type="molecule type" value="Genomic_DNA"/>
</dbReference>
<dbReference type="VEuPathDB" id="VectorBase:SSCA001977"/>
<accession>A0A132AKS7</accession>
<evidence type="ECO:0000256" key="1">
    <source>
        <dbReference type="SAM" id="MobiDB-lite"/>
    </source>
</evidence>
<evidence type="ECO:0000313" key="2">
    <source>
        <dbReference type="EMBL" id="KPM11628.1"/>
    </source>
</evidence>
<dbReference type="InterPro" id="IPR013083">
    <property type="entry name" value="Znf_RING/FYVE/PHD"/>
</dbReference>
<feature type="region of interest" description="Disordered" evidence="1">
    <location>
        <begin position="40"/>
        <end position="73"/>
    </location>
</feature>
<comment type="caution">
    <text evidence="2">The sequence shown here is derived from an EMBL/GenBank/DDBJ whole genome shotgun (WGS) entry which is preliminary data.</text>
</comment>